<evidence type="ECO:0000256" key="4">
    <source>
        <dbReference type="ARBA" id="ARBA00009336"/>
    </source>
</evidence>
<keyword evidence="9" id="KW-0929">Antimicrobial</keyword>
<dbReference type="FunFam" id="3.10.50.10:FF:000001">
    <property type="entry name" value="Chitinase 3-like 1"/>
    <property type="match status" value="1"/>
</dbReference>
<dbReference type="OrthoDB" id="76388at2759"/>
<evidence type="ECO:0000313" key="18">
    <source>
        <dbReference type="Proteomes" id="UP000001646"/>
    </source>
</evidence>
<name>R4G965_ANOCA</name>
<feature type="chain" id="PRO_5004365470" description="Chitinase-3-like protein 1" evidence="15">
    <location>
        <begin position="23"/>
        <end position="426"/>
    </location>
</feature>
<keyword evidence="12" id="KW-1015">Disulfide bond</keyword>
<dbReference type="GO" id="GO:0004568">
    <property type="term" value="F:chitinase activity"/>
    <property type="evidence" value="ECO:0000318"/>
    <property type="project" value="GO_Central"/>
</dbReference>
<dbReference type="SMART" id="SM00636">
    <property type="entry name" value="Glyco_18"/>
    <property type="match status" value="1"/>
</dbReference>
<dbReference type="GO" id="GO:0006032">
    <property type="term" value="P:chitin catabolic process"/>
    <property type="evidence" value="ECO:0000318"/>
    <property type="project" value="GO_Central"/>
</dbReference>
<dbReference type="GO" id="GO:0006915">
    <property type="term" value="P:apoptotic process"/>
    <property type="evidence" value="ECO:0007669"/>
    <property type="project" value="UniProtKB-KW"/>
</dbReference>
<evidence type="ECO:0000256" key="1">
    <source>
        <dbReference type="ARBA" id="ARBA00004239"/>
    </source>
</evidence>
<keyword evidence="13" id="KW-0325">Glycoprotein</keyword>
<evidence type="ECO:0000256" key="7">
    <source>
        <dbReference type="ARBA" id="ARBA00022490"/>
    </source>
</evidence>
<sequence>MRSAAIVWTGVVALIVLQHVSTFKLVCYFTDWSQYHDGPGRFTPDDIDPDLCTHIIYAFANIRDNQIASKKNDMRTYVSNRRLKAKNPMLKTLLSVGGYSTGSKLFRDVTRSPTTRSDFVLSVVQFLRNNGFDGLDLNWQYPEKKDKKRFANLIQEFFHAFMLDARDNKRKEKLILSVAVSAIRETIDEGYDIEKIKRFADFINFMTYEFHGYWEDGSHNYTGHTSPLHKGRTDNQYELLHNVDSAVQYLKSLGVQDEKIIMGIPTEGQSFTLSSRNTMVGAGASGPGTPGAFTNISGTLAYYEICSFNQDANIEWITEQEVPYSYKGNQWVGYEDMRSVKAKVQYMKNNTLGGIMIWALDLDDFSGSFCNEGKYPLVGAVKKELNGGVDDIDTLLDTMYDESLEPRPPIPNYGDKFTKRKTGISG</sequence>
<dbReference type="InterPro" id="IPR011583">
    <property type="entry name" value="Chitinase_II/V-like_cat"/>
</dbReference>
<proteinExistence type="inferred from homology"/>
<dbReference type="Pfam" id="PF00704">
    <property type="entry name" value="Glyco_hydro_18"/>
    <property type="match status" value="1"/>
</dbReference>
<dbReference type="InterPro" id="IPR029070">
    <property type="entry name" value="Chitinase_insertion_sf"/>
</dbReference>
<evidence type="ECO:0000256" key="13">
    <source>
        <dbReference type="ARBA" id="ARBA00023180"/>
    </source>
</evidence>
<reference evidence="17" key="2">
    <citation type="submission" date="2025-08" db="UniProtKB">
        <authorList>
            <consortium name="Ensembl"/>
        </authorList>
    </citation>
    <scope>IDENTIFICATION</scope>
</reference>
<comment type="subcellular location">
    <subcellularLocation>
        <location evidence="3">Cytoplasm</location>
    </subcellularLocation>
    <subcellularLocation>
        <location evidence="2">Endoplasmic reticulum</location>
    </subcellularLocation>
    <subcellularLocation>
        <location evidence="1">Secreted</location>
        <location evidence="1">Extracellular space</location>
    </subcellularLocation>
</comment>
<evidence type="ECO:0000256" key="6">
    <source>
        <dbReference type="ARBA" id="ARBA00017545"/>
    </source>
</evidence>
<keyword evidence="7" id="KW-0963">Cytoplasm</keyword>
<dbReference type="AlphaFoldDB" id="R4G965"/>
<dbReference type="HOGENOM" id="CLU_002833_3_1_1"/>
<dbReference type="SUPFAM" id="SSF54556">
    <property type="entry name" value="Chitinase insertion domain"/>
    <property type="match status" value="1"/>
</dbReference>
<evidence type="ECO:0000256" key="10">
    <source>
        <dbReference type="ARBA" id="ARBA00022703"/>
    </source>
</evidence>
<protein>
    <recommendedName>
        <fullName evidence="6">Chitinase-3-like protein 1</fullName>
    </recommendedName>
</protein>
<organism evidence="17 18">
    <name type="scientific">Anolis carolinensis</name>
    <name type="common">Green anole</name>
    <name type="synonym">American chameleon</name>
    <dbReference type="NCBI Taxonomy" id="28377"/>
    <lineage>
        <taxon>Eukaryota</taxon>
        <taxon>Metazoa</taxon>
        <taxon>Chordata</taxon>
        <taxon>Craniata</taxon>
        <taxon>Vertebrata</taxon>
        <taxon>Euteleostomi</taxon>
        <taxon>Lepidosauria</taxon>
        <taxon>Squamata</taxon>
        <taxon>Bifurcata</taxon>
        <taxon>Unidentata</taxon>
        <taxon>Episquamata</taxon>
        <taxon>Toxicofera</taxon>
        <taxon>Iguania</taxon>
        <taxon>Dactyloidae</taxon>
        <taxon>Anolis</taxon>
    </lineage>
</organism>
<dbReference type="GO" id="GO:0005576">
    <property type="term" value="C:extracellular region"/>
    <property type="evidence" value="ECO:0000318"/>
    <property type="project" value="GO_Central"/>
</dbReference>
<dbReference type="PROSITE" id="PS51910">
    <property type="entry name" value="GH18_2"/>
    <property type="match status" value="1"/>
</dbReference>
<evidence type="ECO:0000256" key="15">
    <source>
        <dbReference type="SAM" id="SignalP"/>
    </source>
</evidence>
<dbReference type="InterPro" id="IPR001223">
    <property type="entry name" value="Glyco_hydro18_cat"/>
</dbReference>
<comment type="subunit">
    <text evidence="5">Monomer.</text>
</comment>
<dbReference type="ExpressionAtlas" id="R4G965">
    <property type="expression patterns" value="baseline"/>
</dbReference>
<dbReference type="Proteomes" id="UP000001646">
    <property type="component" value="Chromosome 4"/>
</dbReference>
<reference evidence="17 18" key="1">
    <citation type="submission" date="2009-12" db="EMBL/GenBank/DDBJ databases">
        <title>The Genome Sequence of Anolis carolinensis (Green Anole Lizard).</title>
        <authorList>
            <consortium name="The Genome Sequencing Platform"/>
            <person name="Di Palma F."/>
            <person name="Alfoldi J."/>
            <person name="Heiman D."/>
            <person name="Young S."/>
            <person name="Grabherr M."/>
            <person name="Johnson J."/>
            <person name="Lander E.S."/>
            <person name="Lindblad-Toh K."/>
        </authorList>
    </citation>
    <scope>NUCLEOTIDE SEQUENCE [LARGE SCALE GENOMIC DNA]</scope>
    <source>
        <strain evidence="17 18">JBL SC #1</strain>
    </source>
</reference>
<dbReference type="Gene3D" id="3.20.20.80">
    <property type="entry name" value="Glycosidases"/>
    <property type="match status" value="1"/>
</dbReference>
<accession>R4G965</accession>
<dbReference type="GO" id="GO:0005783">
    <property type="term" value="C:endoplasmic reticulum"/>
    <property type="evidence" value="ECO:0007669"/>
    <property type="project" value="UniProtKB-SubCell"/>
</dbReference>
<dbReference type="GeneTree" id="ENSGT00940000161149"/>
<evidence type="ECO:0000259" key="16">
    <source>
        <dbReference type="PROSITE" id="PS51910"/>
    </source>
</evidence>
<keyword evidence="8" id="KW-0964">Secreted</keyword>
<dbReference type="Ensembl" id="ENSACAT00000029172.2">
    <property type="protein sequence ID" value="ENSACAP00000021752.1"/>
    <property type="gene ID" value="ENSACAG00000028383.2"/>
</dbReference>
<evidence type="ECO:0000256" key="11">
    <source>
        <dbReference type="ARBA" id="ARBA00022824"/>
    </source>
</evidence>
<dbReference type="GO" id="GO:0006954">
    <property type="term" value="P:inflammatory response"/>
    <property type="evidence" value="ECO:0007669"/>
    <property type="project" value="UniProtKB-KW"/>
</dbReference>
<dbReference type="GO" id="GO:0008061">
    <property type="term" value="F:chitin binding"/>
    <property type="evidence" value="ECO:0007669"/>
    <property type="project" value="InterPro"/>
</dbReference>
<keyword evidence="10" id="KW-0053">Apoptosis</keyword>
<comment type="similarity">
    <text evidence="4">Belongs to the glycosyl hydrolase 18 family.</text>
</comment>
<keyword evidence="18" id="KW-1185">Reference proteome</keyword>
<evidence type="ECO:0000256" key="2">
    <source>
        <dbReference type="ARBA" id="ARBA00004240"/>
    </source>
</evidence>
<evidence type="ECO:0000313" key="17">
    <source>
        <dbReference type="Ensembl" id="ENSACAP00000021752.1"/>
    </source>
</evidence>
<dbReference type="InterPro" id="IPR050314">
    <property type="entry name" value="Glycosyl_Hydrlase_18"/>
</dbReference>
<keyword evidence="14" id="KW-0395">Inflammatory response</keyword>
<evidence type="ECO:0000256" key="3">
    <source>
        <dbReference type="ARBA" id="ARBA00004496"/>
    </source>
</evidence>
<reference evidence="17" key="3">
    <citation type="submission" date="2025-09" db="UniProtKB">
        <authorList>
            <consortium name="Ensembl"/>
        </authorList>
    </citation>
    <scope>IDENTIFICATION</scope>
</reference>
<feature type="signal peptide" evidence="15">
    <location>
        <begin position="1"/>
        <end position="22"/>
    </location>
</feature>
<gene>
    <name evidence="17" type="primary">LOC100559528</name>
</gene>
<evidence type="ECO:0000256" key="12">
    <source>
        <dbReference type="ARBA" id="ARBA00023157"/>
    </source>
</evidence>
<evidence type="ECO:0000256" key="9">
    <source>
        <dbReference type="ARBA" id="ARBA00022529"/>
    </source>
</evidence>
<evidence type="ECO:0000256" key="5">
    <source>
        <dbReference type="ARBA" id="ARBA00011245"/>
    </source>
</evidence>
<keyword evidence="11" id="KW-0256">Endoplasmic reticulum</keyword>
<dbReference type="STRING" id="28377.ENSACAP00000021752"/>
<dbReference type="SUPFAM" id="SSF51445">
    <property type="entry name" value="(Trans)glycosidases"/>
    <property type="match status" value="1"/>
</dbReference>
<feature type="domain" description="GH18" evidence="16">
    <location>
        <begin position="23"/>
        <end position="388"/>
    </location>
</feature>
<dbReference type="PANTHER" id="PTHR11177">
    <property type="entry name" value="CHITINASE"/>
    <property type="match status" value="1"/>
</dbReference>
<dbReference type="Gene3D" id="3.10.50.10">
    <property type="match status" value="1"/>
</dbReference>
<dbReference type="KEGG" id="acs:100559330"/>
<dbReference type="GO" id="GO:0005975">
    <property type="term" value="P:carbohydrate metabolic process"/>
    <property type="evidence" value="ECO:0007669"/>
    <property type="project" value="InterPro"/>
</dbReference>
<dbReference type="PANTHER" id="PTHR11177:SF202">
    <property type="entry name" value="CHITINASE-3-LIKE PROTEIN 1"/>
    <property type="match status" value="1"/>
</dbReference>
<keyword evidence="15" id="KW-0732">Signal</keyword>
<dbReference type="InterPro" id="IPR017853">
    <property type="entry name" value="GH"/>
</dbReference>
<evidence type="ECO:0000256" key="14">
    <source>
        <dbReference type="ARBA" id="ARBA00023198"/>
    </source>
</evidence>
<dbReference type="InParanoid" id="R4G965"/>
<dbReference type="Bgee" id="ENSACAG00000028383">
    <property type="expression patterns" value="Expressed in adrenal gland and 7 other cell types or tissues"/>
</dbReference>
<evidence type="ECO:0000256" key="8">
    <source>
        <dbReference type="ARBA" id="ARBA00022525"/>
    </source>
</evidence>
<dbReference type="eggNOG" id="KOG2806">
    <property type="taxonomic scope" value="Eukaryota"/>
</dbReference>